<keyword evidence="2" id="KW-1133">Transmembrane helix</keyword>
<dbReference type="EMBL" id="JAGFBR010000015">
    <property type="protein sequence ID" value="KAH0454816.1"/>
    <property type="molecule type" value="Genomic_DNA"/>
</dbReference>
<reference evidence="3 4" key="1">
    <citation type="journal article" date="2021" name="Hortic Res">
        <title>Chromosome-scale assembly of the Dendrobium chrysotoxum genome enhances the understanding of orchid evolution.</title>
        <authorList>
            <person name="Zhang Y."/>
            <person name="Zhang G.Q."/>
            <person name="Zhang D."/>
            <person name="Liu X.D."/>
            <person name="Xu X.Y."/>
            <person name="Sun W.H."/>
            <person name="Yu X."/>
            <person name="Zhu X."/>
            <person name="Wang Z.W."/>
            <person name="Zhao X."/>
            <person name="Zhong W.Y."/>
            <person name="Chen H."/>
            <person name="Yin W.L."/>
            <person name="Huang T."/>
            <person name="Niu S.C."/>
            <person name="Liu Z.J."/>
        </authorList>
    </citation>
    <scope>NUCLEOTIDE SEQUENCE [LARGE SCALE GENOMIC DNA]</scope>
    <source>
        <strain evidence="3">Lindl</strain>
    </source>
</reference>
<keyword evidence="4" id="KW-1185">Reference proteome</keyword>
<name>A0AAV7GEA5_DENCH</name>
<feature type="region of interest" description="Disordered" evidence="1">
    <location>
        <begin position="131"/>
        <end position="177"/>
    </location>
</feature>
<sequence>MANNKIDGYILRSRFLLLESVSILWFYLLLIQISMIYSVAPSCSQGHLLRNLSEYSIEGVMFRRRNCLFVQVSKYSDDRISSRVSTPLGYVQQPWEASNCPEKSATTLRSESPPREACILIFKTAHMLRQNAPDKNKPDTPSQNSTTNALKPSQSSPFQTESPGKLSSQHRRVTSQN</sequence>
<evidence type="ECO:0000256" key="1">
    <source>
        <dbReference type="SAM" id="MobiDB-lite"/>
    </source>
</evidence>
<feature type="compositionally biased region" description="Basic residues" evidence="1">
    <location>
        <begin position="168"/>
        <end position="177"/>
    </location>
</feature>
<keyword evidence="2" id="KW-0472">Membrane</keyword>
<proteinExistence type="predicted"/>
<evidence type="ECO:0000256" key="2">
    <source>
        <dbReference type="SAM" id="Phobius"/>
    </source>
</evidence>
<dbReference type="Proteomes" id="UP000775213">
    <property type="component" value="Unassembled WGS sequence"/>
</dbReference>
<feature type="transmembrane region" description="Helical" evidence="2">
    <location>
        <begin position="21"/>
        <end position="40"/>
    </location>
</feature>
<protein>
    <submittedName>
        <fullName evidence="3">Uncharacterized protein</fullName>
    </submittedName>
</protein>
<gene>
    <name evidence="3" type="ORF">IEQ34_016740</name>
</gene>
<dbReference type="AlphaFoldDB" id="A0AAV7GEA5"/>
<accession>A0AAV7GEA5</accession>
<keyword evidence="2" id="KW-0812">Transmembrane</keyword>
<evidence type="ECO:0000313" key="3">
    <source>
        <dbReference type="EMBL" id="KAH0454816.1"/>
    </source>
</evidence>
<feature type="compositionally biased region" description="Polar residues" evidence="1">
    <location>
        <begin position="139"/>
        <end position="167"/>
    </location>
</feature>
<organism evidence="3 4">
    <name type="scientific">Dendrobium chrysotoxum</name>
    <name type="common">Orchid</name>
    <dbReference type="NCBI Taxonomy" id="161865"/>
    <lineage>
        <taxon>Eukaryota</taxon>
        <taxon>Viridiplantae</taxon>
        <taxon>Streptophyta</taxon>
        <taxon>Embryophyta</taxon>
        <taxon>Tracheophyta</taxon>
        <taxon>Spermatophyta</taxon>
        <taxon>Magnoliopsida</taxon>
        <taxon>Liliopsida</taxon>
        <taxon>Asparagales</taxon>
        <taxon>Orchidaceae</taxon>
        <taxon>Epidendroideae</taxon>
        <taxon>Malaxideae</taxon>
        <taxon>Dendrobiinae</taxon>
        <taxon>Dendrobium</taxon>
    </lineage>
</organism>
<evidence type="ECO:0000313" key="4">
    <source>
        <dbReference type="Proteomes" id="UP000775213"/>
    </source>
</evidence>
<comment type="caution">
    <text evidence="3">The sequence shown here is derived from an EMBL/GenBank/DDBJ whole genome shotgun (WGS) entry which is preliminary data.</text>
</comment>